<dbReference type="Proteomes" id="UP001345963">
    <property type="component" value="Unassembled WGS sequence"/>
</dbReference>
<comment type="caution">
    <text evidence="2">The sequence shown here is derived from an EMBL/GenBank/DDBJ whole genome shotgun (WGS) entry which is preliminary data.</text>
</comment>
<keyword evidence="1" id="KW-0472">Membrane</keyword>
<dbReference type="Gene3D" id="1.20.120.20">
    <property type="entry name" value="Apolipoprotein"/>
    <property type="match status" value="1"/>
</dbReference>
<keyword evidence="1" id="KW-1133">Transmembrane helix</keyword>
<keyword evidence="1" id="KW-0812">Transmembrane</keyword>
<dbReference type="EMBL" id="JAHUTI010024223">
    <property type="protein sequence ID" value="MED6240448.1"/>
    <property type="molecule type" value="Genomic_DNA"/>
</dbReference>
<keyword evidence="3" id="KW-1185">Reference proteome</keyword>
<dbReference type="SUPFAM" id="SSF47162">
    <property type="entry name" value="Apolipoprotein"/>
    <property type="match status" value="1"/>
</dbReference>
<evidence type="ECO:0000313" key="2">
    <source>
        <dbReference type="EMBL" id="MED6240448.1"/>
    </source>
</evidence>
<gene>
    <name evidence="2" type="ORF">ATANTOWER_021272</name>
</gene>
<organism evidence="2 3">
    <name type="scientific">Ataeniobius toweri</name>
    <dbReference type="NCBI Taxonomy" id="208326"/>
    <lineage>
        <taxon>Eukaryota</taxon>
        <taxon>Metazoa</taxon>
        <taxon>Chordata</taxon>
        <taxon>Craniata</taxon>
        <taxon>Vertebrata</taxon>
        <taxon>Euteleostomi</taxon>
        <taxon>Actinopterygii</taxon>
        <taxon>Neopterygii</taxon>
        <taxon>Teleostei</taxon>
        <taxon>Neoteleostei</taxon>
        <taxon>Acanthomorphata</taxon>
        <taxon>Ovalentaria</taxon>
        <taxon>Atherinomorphae</taxon>
        <taxon>Cyprinodontiformes</taxon>
        <taxon>Goodeidae</taxon>
        <taxon>Ataeniobius</taxon>
    </lineage>
</organism>
<evidence type="ECO:0000313" key="3">
    <source>
        <dbReference type="Proteomes" id="UP001345963"/>
    </source>
</evidence>
<feature type="transmembrane region" description="Helical" evidence="1">
    <location>
        <begin position="12"/>
        <end position="31"/>
    </location>
</feature>
<feature type="non-terminal residue" evidence="2">
    <location>
        <position position="1"/>
    </location>
</feature>
<name>A0ABU7ASD2_9TELE</name>
<sequence>RHRSNQTSELSVFVVIMRVFAVILALAVISGCRARSVVQDNWQRTWEVTVEKFNDYITELNTRADDVVKDIKSSQISRELE</sequence>
<reference evidence="2 3" key="1">
    <citation type="submission" date="2021-07" db="EMBL/GenBank/DDBJ databases">
        <authorList>
            <person name="Palmer J.M."/>
        </authorList>
    </citation>
    <scope>NUCLEOTIDE SEQUENCE [LARGE SCALE GENOMIC DNA]</scope>
    <source>
        <strain evidence="2 3">AT_MEX2019</strain>
        <tissue evidence="2">Muscle</tissue>
    </source>
</reference>
<proteinExistence type="predicted"/>
<accession>A0ABU7ASD2</accession>
<protein>
    <submittedName>
        <fullName evidence="2">Uncharacterized protein</fullName>
    </submittedName>
</protein>
<evidence type="ECO:0000256" key="1">
    <source>
        <dbReference type="SAM" id="Phobius"/>
    </source>
</evidence>